<dbReference type="Pfam" id="PF11672">
    <property type="entry name" value="DUF3268"/>
    <property type="match status" value="1"/>
</dbReference>
<accession>A0A0F9A086</accession>
<dbReference type="EMBL" id="LAZR01057444">
    <property type="protein sequence ID" value="KKK72059.1"/>
    <property type="molecule type" value="Genomic_DNA"/>
</dbReference>
<evidence type="ECO:0000313" key="1">
    <source>
        <dbReference type="EMBL" id="KKK72059.1"/>
    </source>
</evidence>
<sequence>MTKPMNPKCPIHNQRMWRRITQHGALYVCTVDACDILKWGDGDFTTPADTVTRARRHAAHGIFDKLWQDKHMTRGEAYQLLSGHLDKHVKSTHIGLFDVCECEATIAFANMMQKRILLEKFT</sequence>
<dbReference type="InterPro" id="IPR021686">
    <property type="entry name" value="DUF3268"/>
</dbReference>
<organism evidence="1">
    <name type="scientific">marine sediment metagenome</name>
    <dbReference type="NCBI Taxonomy" id="412755"/>
    <lineage>
        <taxon>unclassified sequences</taxon>
        <taxon>metagenomes</taxon>
        <taxon>ecological metagenomes</taxon>
    </lineage>
</organism>
<name>A0A0F9A086_9ZZZZ</name>
<reference evidence="1" key="1">
    <citation type="journal article" date="2015" name="Nature">
        <title>Complex archaea that bridge the gap between prokaryotes and eukaryotes.</title>
        <authorList>
            <person name="Spang A."/>
            <person name="Saw J.H."/>
            <person name="Jorgensen S.L."/>
            <person name="Zaremba-Niedzwiedzka K."/>
            <person name="Martijn J."/>
            <person name="Lind A.E."/>
            <person name="van Eijk R."/>
            <person name="Schleper C."/>
            <person name="Guy L."/>
            <person name="Ettema T.J."/>
        </authorList>
    </citation>
    <scope>NUCLEOTIDE SEQUENCE</scope>
</reference>
<protein>
    <submittedName>
        <fullName evidence="1">Uncharacterized protein</fullName>
    </submittedName>
</protein>
<gene>
    <name evidence="1" type="ORF">LCGC14_2907710</name>
</gene>
<comment type="caution">
    <text evidence="1">The sequence shown here is derived from an EMBL/GenBank/DDBJ whole genome shotgun (WGS) entry which is preliminary data.</text>
</comment>
<dbReference type="AlphaFoldDB" id="A0A0F9A086"/>
<proteinExistence type="predicted"/>